<evidence type="ECO:0008006" key="5">
    <source>
        <dbReference type="Google" id="ProtNLM"/>
    </source>
</evidence>
<keyword evidence="4" id="KW-1185">Reference proteome</keyword>
<sequence length="127" mass="13562">MKRAIGTVLLLLMLVSLVPGVAEARRENAMEEVLIDGFYGGLAGALVGAAFMAFKENPGDHLDDIAIGAGVGVIAGTLYGIGRAARAFAEIEDGRLTVQMPTLRFDLEPVGNDFQPRWSADLIRVDF</sequence>
<organism evidence="3 4">
    <name type="scientific">Candidatus Manganitrophus noduliformans</name>
    <dbReference type="NCBI Taxonomy" id="2606439"/>
    <lineage>
        <taxon>Bacteria</taxon>
        <taxon>Pseudomonadati</taxon>
        <taxon>Nitrospirota</taxon>
        <taxon>Nitrospiria</taxon>
        <taxon>Candidatus Troglogloeales</taxon>
        <taxon>Candidatus Manganitrophaceae</taxon>
        <taxon>Candidatus Manganitrophus</taxon>
    </lineage>
</organism>
<dbReference type="Proteomes" id="UP000534783">
    <property type="component" value="Unassembled WGS sequence"/>
</dbReference>
<gene>
    <name evidence="3" type="ORF">MNODULE_04330</name>
</gene>
<keyword evidence="1" id="KW-0472">Membrane</keyword>
<dbReference type="EMBL" id="VTOW01000001">
    <property type="protein sequence ID" value="NKE69969.1"/>
    <property type="molecule type" value="Genomic_DNA"/>
</dbReference>
<keyword evidence="1" id="KW-1133">Transmembrane helix</keyword>
<feature type="chain" id="PRO_5030552179" description="Glycine zipper domain-containing protein" evidence="2">
    <location>
        <begin position="25"/>
        <end position="127"/>
    </location>
</feature>
<dbReference type="RefSeq" id="WP_168058246.1">
    <property type="nucleotide sequence ID" value="NZ_VTOW01000001.1"/>
</dbReference>
<reference evidence="3 4" key="1">
    <citation type="journal article" date="2020" name="Nature">
        <title>Bacterial chemolithoautotrophy via manganese oxidation.</title>
        <authorList>
            <person name="Yu H."/>
            <person name="Leadbetter J.R."/>
        </authorList>
    </citation>
    <scope>NUCLEOTIDE SEQUENCE [LARGE SCALE GENOMIC DNA]</scope>
    <source>
        <strain evidence="3 4">Mn-1</strain>
    </source>
</reference>
<evidence type="ECO:0000256" key="1">
    <source>
        <dbReference type="SAM" id="Phobius"/>
    </source>
</evidence>
<accession>A0A7X6IA42</accession>
<evidence type="ECO:0000313" key="4">
    <source>
        <dbReference type="Proteomes" id="UP000534783"/>
    </source>
</evidence>
<protein>
    <recommendedName>
        <fullName evidence="5">Glycine zipper domain-containing protein</fullName>
    </recommendedName>
</protein>
<keyword evidence="2" id="KW-0732">Signal</keyword>
<keyword evidence="1" id="KW-0812">Transmembrane</keyword>
<evidence type="ECO:0000313" key="3">
    <source>
        <dbReference type="EMBL" id="NKE69969.1"/>
    </source>
</evidence>
<feature type="signal peptide" evidence="2">
    <location>
        <begin position="1"/>
        <end position="24"/>
    </location>
</feature>
<feature type="transmembrane region" description="Helical" evidence="1">
    <location>
        <begin position="34"/>
        <end position="54"/>
    </location>
</feature>
<name>A0A7X6IA42_9BACT</name>
<evidence type="ECO:0000256" key="2">
    <source>
        <dbReference type="SAM" id="SignalP"/>
    </source>
</evidence>
<comment type="caution">
    <text evidence="3">The sequence shown here is derived from an EMBL/GenBank/DDBJ whole genome shotgun (WGS) entry which is preliminary data.</text>
</comment>
<dbReference type="AlphaFoldDB" id="A0A7X6IA42"/>
<proteinExistence type="predicted"/>